<evidence type="ECO:0000313" key="2">
    <source>
        <dbReference type="Proteomes" id="UP000036356"/>
    </source>
</evidence>
<reference evidence="1 2" key="1">
    <citation type="submission" date="2015-06" db="EMBL/GenBank/DDBJ databases">
        <title>Draft genome of the moderately acidophilic sulfate reducer Candidatus Desulfosporosinus acididurans strain M1.</title>
        <authorList>
            <person name="Poehlein A."/>
            <person name="Petzsch P."/>
            <person name="Johnson B.D."/>
            <person name="Schloemann M."/>
            <person name="Daniel R."/>
            <person name="Muehling M."/>
        </authorList>
    </citation>
    <scope>NUCLEOTIDE SEQUENCE [LARGE SCALE GENOMIC DNA]</scope>
    <source>
        <strain evidence="1 2">M1</strain>
    </source>
</reference>
<dbReference type="Proteomes" id="UP000036356">
    <property type="component" value="Unassembled WGS sequence"/>
</dbReference>
<name>A0A0J1FNX4_9FIRM</name>
<proteinExistence type="predicted"/>
<sequence length="114" mass="13285">MDQKYEEIIEKCLNLGKLIADTPVYQEFKKAEYNLMHNPEARKLVEDLQTLKKEHYLKKMAGTEISKEDEEKMKELENVCLSNNQVYASNNANNNFQKLMETISGKIREGIQSI</sequence>
<organism evidence="1 2">
    <name type="scientific">Desulfosporosinus acididurans</name>
    <dbReference type="NCBI Taxonomy" id="476652"/>
    <lineage>
        <taxon>Bacteria</taxon>
        <taxon>Bacillati</taxon>
        <taxon>Bacillota</taxon>
        <taxon>Clostridia</taxon>
        <taxon>Eubacteriales</taxon>
        <taxon>Desulfitobacteriaceae</taxon>
        <taxon>Desulfosporosinus</taxon>
    </lineage>
</organism>
<evidence type="ECO:0000313" key="1">
    <source>
        <dbReference type="EMBL" id="KLU65199.1"/>
    </source>
</evidence>
<dbReference type="PATRIC" id="fig|476652.3.peg.2879"/>
<keyword evidence="2" id="KW-1185">Reference proteome</keyword>
<dbReference type="Pfam" id="PF06133">
    <property type="entry name" value="Com_YlbF"/>
    <property type="match status" value="1"/>
</dbReference>
<dbReference type="Gene3D" id="1.20.1500.10">
    <property type="entry name" value="YheA/YmcA-like"/>
    <property type="match status" value="1"/>
</dbReference>
<dbReference type="InterPro" id="IPR023378">
    <property type="entry name" value="YheA/YmcA-like_dom_sf"/>
</dbReference>
<dbReference type="SUPFAM" id="SSF158622">
    <property type="entry name" value="YheA/YmcA-like"/>
    <property type="match status" value="1"/>
</dbReference>
<dbReference type="EMBL" id="LDZY01000009">
    <property type="protein sequence ID" value="KLU65199.1"/>
    <property type="molecule type" value="Genomic_DNA"/>
</dbReference>
<dbReference type="AlphaFoldDB" id="A0A0J1FNX4"/>
<comment type="caution">
    <text evidence="1">The sequence shown here is derived from an EMBL/GenBank/DDBJ whole genome shotgun (WGS) entry which is preliminary data.</text>
</comment>
<evidence type="ECO:0008006" key="3">
    <source>
        <dbReference type="Google" id="ProtNLM"/>
    </source>
</evidence>
<gene>
    <name evidence="1" type="ORF">DEAC_c27510</name>
</gene>
<accession>A0A0J1FNX4</accession>
<dbReference type="InterPro" id="IPR010368">
    <property type="entry name" value="Com_YlbF"/>
</dbReference>
<dbReference type="RefSeq" id="WP_047810590.1">
    <property type="nucleotide sequence ID" value="NZ_LDZY01000009.1"/>
</dbReference>
<protein>
    <recommendedName>
        <fullName evidence="3">YlbF family regulator</fullName>
    </recommendedName>
</protein>